<dbReference type="InterPro" id="IPR015422">
    <property type="entry name" value="PyrdxlP-dep_Trfase_small"/>
</dbReference>
<dbReference type="Pfam" id="PF00155">
    <property type="entry name" value="Aminotran_1_2"/>
    <property type="match status" value="1"/>
</dbReference>
<evidence type="ECO:0000313" key="7">
    <source>
        <dbReference type="EMBL" id="EHR33297.1"/>
    </source>
</evidence>
<dbReference type="NCBIfam" id="TIGR04350">
    <property type="entry name" value="C_S_lyase_PatB"/>
    <property type="match status" value="1"/>
</dbReference>
<evidence type="ECO:0000256" key="3">
    <source>
        <dbReference type="ARBA" id="ARBA00022898"/>
    </source>
</evidence>
<dbReference type="AlphaFoldDB" id="H3NPR9"/>
<dbReference type="CDD" id="cd00609">
    <property type="entry name" value="AAT_like"/>
    <property type="match status" value="1"/>
</dbReference>
<dbReference type="InterPro" id="IPR015421">
    <property type="entry name" value="PyrdxlP-dep_Trfase_major"/>
</dbReference>
<protein>
    <recommendedName>
        <fullName evidence="2">cysteine-S-conjugate beta-lyase</fullName>
        <ecNumber evidence="2">4.4.1.13</ecNumber>
    </recommendedName>
</protein>
<evidence type="ECO:0000256" key="2">
    <source>
        <dbReference type="ARBA" id="ARBA00012224"/>
    </source>
</evidence>
<accession>H3NPR9</accession>
<organism evidence="7 8">
    <name type="scientific">Helcococcus kunzii ATCC 51366</name>
    <dbReference type="NCBI Taxonomy" id="883114"/>
    <lineage>
        <taxon>Bacteria</taxon>
        <taxon>Bacillati</taxon>
        <taxon>Bacillota</taxon>
        <taxon>Tissierellia</taxon>
        <taxon>Tissierellales</taxon>
        <taxon>Peptoniphilaceae</taxon>
        <taxon>Helcococcus</taxon>
    </lineage>
</organism>
<dbReference type="Gene3D" id="3.90.1150.10">
    <property type="entry name" value="Aspartate Aminotransferase, domain 1"/>
    <property type="match status" value="1"/>
</dbReference>
<dbReference type="Proteomes" id="UP000004191">
    <property type="component" value="Unassembled WGS sequence"/>
</dbReference>
<dbReference type="Gene3D" id="3.40.640.10">
    <property type="entry name" value="Type I PLP-dependent aspartate aminotransferase-like (Major domain)"/>
    <property type="match status" value="1"/>
</dbReference>
<comment type="cofactor">
    <cofactor evidence="1">
        <name>pyridoxal 5'-phosphate</name>
        <dbReference type="ChEBI" id="CHEBI:597326"/>
    </cofactor>
</comment>
<evidence type="ECO:0000256" key="1">
    <source>
        <dbReference type="ARBA" id="ARBA00001933"/>
    </source>
</evidence>
<dbReference type="HOGENOM" id="CLU_017584_15_0_9"/>
<dbReference type="GO" id="GO:0047804">
    <property type="term" value="F:cysteine-S-conjugate beta-lyase activity"/>
    <property type="evidence" value="ECO:0007669"/>
    <property type="project" value="UniProtKB-EC"/>
</dbReference>
<dbReference type="EC" id="4.4.1.13" evidence="2"/>
<keyword evidence="8" id="KW-1185">Reference proteome</keyword>
<dbReference type="RefSeq" id="WP_005398856.1">
    <property type="nucleotide sequence ID" value="NZ_JH601088.1"/>
</dbReference>
<comment type="similarity">
    <text evidence="5">Belongs to the class-II pyridoxal-phosphate-dependent aminotransferase family. MalY/PatB cystathionine beta-lyase subfamily.</text>
</comment>
<dbReference type="EMBL" id="AGEI01000024">
    <property type="protein sequence ID" value="EHR33297.1"/>
    <property type="molecule type" value="Genomic_DNA"/>
</dbReference>
<dbReference type="eggNOG" id="COG1168">
    <property type="taxonomic scope" value="Bacteria"/>
</dbReference>
<reference evidence="7 8" key="1">
    <citation type="submission" date="2012-01" db="EMBL/GenBank/DDBJ databases">
        <title>The Genome Sequence of Helcococcus kunzii ATCC 51366.</title>
        <authorList>
            <consortium name="The Broad Institute Genome Sequencing Platform"/>
            <person name="Earl A."/>
            <person name="Ward D."/>
            <person name="Feldgarden M."/>
            <person name="Gevers D."/>
            <person name="Huys G."/>
            <person name="Young S.K."/>
            <person name="Zeng Q."/>
            <person name="Gargeya S."/>
            <person name="Fitzgerald M."/>
            <person name="Haas B."/>
            <person name="Abouelleil A."/>
            <person name="Alvarado L."/>
            <person name="Arachchi H.M."/>
            <person name="Berlin A."/>
            <person name="Chapman S.B."/>
            <person name="Gearin G."/>
            <person name="Goldberg J."/>
            <person name="Griggs A."/>
            <person name="Gujja S."/>
            <person name="Hansen M."/>
            <person name="Heiman D."/>
            <person name="Howarth C."/>
            <person name="Larimer J."/>
            <person name="Lui A."/>
            <person name="MacDonald P.J.P."/>
            <person name="McCowen C."/>
            <person name="Montmayeur A."/>
            <person name="Murphy C."/>
            <person name="Neiman D."/>
            <person name="Pearson M."/>
            <person name="Priest M."/>
            <person name="Roberts A."/>
            <person name="Saif S."/>
            <person name="Shea T."/>
            <person name="Sisk P."/>
            <person name="Stolte C."/>
            <person name="Sykes S."/>
            <person name="Wortman J."/>
            <person name="Nusbaum C."/>
            <person name="Birren B."/>
        </authorList>
    </citation>
    <scope>NUCLEOTIDE SEQUENCE [LARGE SCALE GENOMIC DNA]</scope>
    <source>
        <strain evidence="7 8">ATCC 51366</strain>
    </source>
</reference>
<comment type="caution">
    <text evidence="7">The sequence shown here is derived from an EMBL/GenBank/DDBJ whole genome shotgun (WGS) entry which is preliminary data.</text>
</comment>
<evidence type="ECO:0000259" key="6">
    <source>
        <dbReference type="Pfam" id="PF00155"/>
    </source>
</evidence>
<keyword evidence="4" id="KW-0456">Lyase</keyword>
<evidence type="ECO:0000256" key="4">
    <source>
        <dbReference type="ARBA" id="ARBA00023239"/>
    </source>
</evidence>
<sequence>MKNNFEEYVSRKNTASYKWDAMYNEKPDVSDKTLPLSVADMEFRSPSTLYEKLAEHISSGPIFGYTGQTKEFLQSVINWNKRRHDWDIKEEWIVNTAGVVNAISAAISAFSNENDGAIVFKPVYFPFITSIEKLNRKVVNVPLLNENNYYYIDFDKFEEEAKKSENKLLILCSPHNPVGRVWTKEELEKIAKIALENDLIVISDEIWYDLISKDKKHIVLSTISPEIAEKTVICTAPSKTFNVAGMGFSNIIIQNESLREKFVEHASKMGITHVNLLGYKACEILYNYCEEWLDEAIDVIESNQKFTKQFFDEKFPAIKANQPEGTYLMWIDFRALNKSREELEKLLVDAEIFVTKGHIFGEEGEGYERFNVALPKKNLEYMLENLLKQL</sequence>
<dbReference type="PATRIC" id="fig|883114.3.peg.1333"/>
<dbReference type="PANTHER" id="PTHR43525">
    <property type="entry name" value="PROTEIN MALY"/>
    <property type="match status" value="1"/>
</dbReference>
<keyword evidence="3" id="KW-0663">Pyridoxal phosphate</keyword>
<dbReference type="STRING" id="883114.HMPREF9709_01341"/>
<evidence type="ECO:0000256" key="5">
    <source>
        <dbReference type="ARBA" id="ARBA00037974"/>
    </source>
</evidence>
<dbReference type="SUPFAM" id="SSF53383">
    <property type="entry name" value="PLP-dependent transferases"/>
    <property type="match status" value="1"/>
</dbReference>
<dbReference type="InterPro" id="IPR004839">
    <property type="entry name" value="Aminotransferase_I/II_large"/>
</dbReference>
<dbReference type="GeneID" id="96999308"/>
<feature type="domain" description="Aminotransferase class I/classII large" evidence="6">
    <location>
        <begin position="34"/>
        <end position="385"/>
    </location>
</feature>
<dbReference type="OrthoDB" id="9802872at2"/>
<dbReference type="InterPro" id="IPR015424">
    <property type="entry name" value="PyrdxlP-dep_Trfase"/>
</dbReference>
<dbReference type="GO" id="GO:0030170">
    <property type="term" value="F:pyridoxal phosphate binding"/>
    <property type="evidence" value="ECO:0007669"/>
    <property type="project" value="InterPro"/>
</dbReference>
<proteinExistence type="inferred from homology"/>
<dbReference type="InterPro" id="IPR051798">
    <property type="entry name" value="Class-II_PLP-Dep_Aminotrans"/>
</dbReference>
<name>H3NPR9_9FIRM</name>
<gene>
    <name evidence="7" type="ORF">HMPREF9709_01341</name>
</gene>
<dbReference type="InterPro" id="IPR027619">
    <property type="entry name" value="C-S_lyase_PatB-like"/>
</dbReference>
<dbReference type="PANTHER" id="PTHR43525:SF1">
    <property type="entry name" value="PROTEIN MALY"/>
    <property type="match status" value="1"/>
</dbReference>
<evidence type="ECO:0000313" key="8">
    <source>
        <dbReference type="Proteomes" id="UP000004191"/>
    </source>
</evidence>